<reference evidence="1 2" key="1">
    <citation type="submission" date="2019-12" db="EMBL/GenBank/DDBJ databases">
        <authorList>
            <person name="Huq M.A."/>
        </authorList>
    </citation>
    <scope>NUCLEOTIDE SEQUENCE [LARGE SCALE GENOMIC DNA]</scope>
    <source>
        <strain evidence="1 2">MAH-18</strain>
    </source>
</reference>
<comment type="caution">
    <text evidence="1">The sequence shown here is derived from an EMBL/GenBank/DDBJ whole genome shotgun (WGS) entry which is preliminary data.</text>
</comment>
<protein>
    <submittedName>
        <fullName evidence="1">Uncharacterized protein</fullName>
    </submittedName>
</protein>
<sequence>MTVVVRPLPRDAERAVTALDLAVGAVAATVTVAGATVRTLRLAPVLGVAARPLVRLGGEWRARALRDVELLLPQVLDVVFRTVPPTQLVRRYVDLDALVATVDLDAVAARLDVEAVIARVDLDQVAARIDVEAILDRLDLTETVLRRVDLKRVVETVLAQIDLPALVEEVLDEIDLPEIIRESTGTMASDTVHGVRLQGASADEAVNRVIDRLLMRRPRLEAGGTP</sequence>
<name>A0A6L6XS86_9ACTN</name>
<dbReference type="EMBL" id="WSEK01000004">
    <property type="protein sequence ID" value="MVQ49457.1"/>
    <property type="molecule type" value="Genomic_DNA"/>
</dbReference>
<evidence type="ECO:0000313" key="2">
    <source>
        <dbReference type="Proteomes" id="UP000473525"/>
    </source>
</evidence>
<proteinExistence type="predicted"/>
<organism evidence="1 2">
    <name type="scientific">Nocardioides agri</name>
    <dbReference type="NCBI Taxonomy" id="2682843"/>
    <lineage>
        <taxon>Bacteria</taxon>
        <taxon>Bacillati</taxon>
        <taxon>Actinomycetota</taxon>
        <taxon>Actinomycetes</taxon>
        <taxon>Propionibacteriales</taxon>
        <taxon>Nocardioidaceae</taxon>
        <taxon>Nocardioides</taxon>
    </lineage>
</organism>
<accession>A0A6L6XS86</accession>
<dbReference type="AlphaFoldDB" id="A0A6L6XS86"/>
<evidence type="ECO:0000313" key="1">
    <source>
        <dbReference type="EMBL" id="MVQ49457.1"/>
    </source>
</evidence>
<dbReference type="Proteomes" id="UP000473525">
    <property type="component" value="Unassembled WGS sequence"/>
</dbReference>
<gene>
    <name evidence="1" type="ORF">GON03_09705</name>
</gene>
<dbReference type="RefSeq" id="WP_157342120.1">
    <property type="nucleotide sequence ID" value="NZ_WSEK01000004.1"/>
</dbReference>
<keyword evidence="2" id="KW-1185">Reference proteome</keyword>